<evidence type="ECO:0000313" key="5">
    <source>
        <dbReference type="Proteomes" id="UP001295423"/>
    </source>
</evidence>
<protein>
    <recommendedName>
        <fullName evidence="6">SGNH hydrolase-type esterase domain-containing protein</fullName>
    </recommendedName>
</protein>
<feature type="chain" id="PRO_5042069168" description="SGNH hydrolase-type esterase domain-containing protein" evidence="3">
    <location>
        <begin position="18"/>
        <end position="432"/>
    </location>
</feature>
<keyword evidence="2" id="KW-1133">Transmembrane helix</keyword>
<keyword evidence="3" id="KW-0732">Signal</keyword>
<proteinExistence type="predicted"/>
<keyword evidence="2" id="KW-0472">Membrane</keyword>
<gene>
    <name evidence="4" type="ORF">CYCCA115_LOCUS17779</name>
</gene>
<accession>A0AAD2G0T7</accession>
<dbReference type="EMBL" id="CAKOGP040001992">
    <property type="protein sequence ID" value="CAJ1959357.1"/>
    <property type="molecule type" value="Genomic_DNA"/>
</dbReference>
<dbReference type="AlphaFoldDB" id="A0AAD2G0T7"/>
<dbReference type="Gene3D" id="3.40.50.1110">
    <property type="entry name" value="SGNH hydrolase"/>
    <property type="match status" value="1"/>
</dbReference>
<keyword evidence="2" id="KW-0812">Transmembrane</keyword>
<evidence type="ECO:0000256" key="1">
    <source>
        <dbReference type="SAM" id="MobiDB-lite"/>
    </source>
</evidence>
<feature type="signal peptide" evidence="3">
    <location>
        <begin position="1"/>
        <end position="17"/>
    </location>
</feature>
<evidence type="ECO:0000256" key="3">
    <source>
        <dbReference type="SAM" id="SignalP"/>
    </source>
</evidence>
<sequence>MFISSVLSLLLFQAAQGSPAISPVHRQLQTPSDYGSFNKNVDGIYVPPESRGGGGGGDALFVVGNAYIGRNNLTDIVKNMIEHSTSSSSSGVNLPLQTQTWDVPAAHWQHYAYQLASNEHAKPEKSFEEGLRQKEFRWVVLQEQSEVPGLYQSKFTEEWIESNKAVQVLDDQIQKFGNFEHTTQTILFQTWGRLHFDDNNAEMTRIYDNFSDHQYRIASGYREFQKAISKPERQALIAPVGFAFETIYDSLVAEGLDPEQGGSKFANLYDDDGSHPSAQGSYLAASVLVGVMTGQDPRQFDWSYPVIDLDTQKYLREVAHQTLVDFCQICNVRAKTAKYVPPEERGATSSVTKSSSSGVFGKFISFVFWCGVLGGCGFVAWKKQDSIRATVQSQLARRRGGTQTSYADMDTSGAGNYAPLQQGQGGLDMELI</sequence>
<dbReference type="Proteomes" id="UP001295423">
    <property type="component" value="Unassembled WGS sequence"/>
</dbReference>
<dbReference type="InterPro" id="IPR036514">
    <property type="entry name" value="SGNH_hydro_sf"/>
</dbReference>
<feature type="region of interest" description="Disordered" evidence="1">
    <location>
        <begin position="412"/>
        <end position="432"/>
    </location>
</feature>
<organism evidence="4 5">
    <name type="scientific">Cylindrotheca closterium</name>
    <dbReference type="NCBI Taxonomy" id="2856"/>
    <lineage>
        <taxon>Eukaryota</taxon>
        <taxon>Sar</taxon>
        <taxon>Stramenopiles</taxon>
        <taxon>Ochrophyta</taxon>
        <taxon>Bacillariophyta</taxon>
        <taxon>Bacillariophyceae</taxon>
        <taxon>Bacillariophycidae</taxon>
        <taxon>Bacillariales</taxon>
        <taxon>Bacillariaceae</taxon>
        <taxon>Cylindrotheca</taxon>
    </lineage>
</organism>
<reference evidence="4" key="1">
    <citation type="submission" date="2023-08" db="EMBL/GenBank/DDBJ databases">
        <authorList>
            <person name="Audoor S."/>
            <person name="Bilcke G."/>
        </authorList>
    </citation>
    <scope>NUCLEOTIDE SEQUENCE</scope>
</reference>
<evidence type="ECO:0000256" key="2">
    <source>
        <dbReference type="SAM" id="Phobius"/>
    </source>
</evidence>
<evidence type="ECO:0000313" key="4">
    <source>
        <dbReference type="EMBL" id="CAJ1959357.1"/>
    </source>
</evidence>
<keyword evidence="5" id="KW-1185">Reference proteome</keyword>
<comment type="caution">
    <text evidence="4">The sequence shown here is derived from an EMBL/GenBank/DDBJ whole genome shotgun (WGS) entry which is preliminary data.</text>
</comment>
<feature type="transmembrane region" description="Helical" evidence="2">
    <location>
        <begin position="359"/>
        <end position="381"/>
    </location>
</feature>
<evidence type="ECO:0008006" key="6">
    <source>
        <dbReference type="Google" id="ProtNLM"/>
    </source>
</evidence>
<name>A0AAD2G0T7_9STRA</name>